<accession>A0A090AJH8</accession>
<dbReference type="SUPFAM" id="SSF69593">
    <property type="entry name" value="Glycerol-3-phosphate (1)-acyltransferase"/>
    <property type="match status" value="1"/>
</dbReference>
<keyword evidence="7" id="KW-1003">Cell membrane</keyword>
<comment type="subcellular location">
    <subcellularLocation>
        <location evidence="1">Cell membrane</location>
        <topology evidence="1">Peripheral membrane protein</topology>
        <orientation evidence="1">Cytoplasmic side</orientation>
    </subcellularLocation>
</comment>
<comment type="similarity">
    <text evidence="4">Belongs to the GPAT/DAPAT family.</text>
</comment>
<evidence type="ECO:0000256" key="12">
    <source>
        <dbReference type="ARBA" id="ARBA00023209"/>
    </source>
</evidence>
<evidence type="ECO:0000256" key="11">
    <source>
        <dbReference type="ARBA" id="ARBA00023136"/>
    </source>
</evidence>
<dbReference type="HOGENOM" id="CLU_015407_0_0_6"/>
<dbReference type="InterPro" id="IPR041728">
    <property type="entry name" value="GPAT/DHAPAT_LPLAT"/>
</dbReference>
<dbReference type="InterPro" id="IPR022284">
    <property type="entry name" value="GPAT/DHAPAT"/>
</dbReference>
<dbReference type="PIRSF" id="PIRSF500064">
    <property type="entry name" value="GPAT"/>
    <property type="match status" value="1"/>
</dbReference>
<keyword evidence="14 17" id="KW-0012">Acyltransferase</keyword>
<keyword evidence="8" id="KW-0444">Lipid biosynthesis</keyword>
<dbReference type="Proteomes" id="UP000031627">
    <property type="component" value="Chromosome"/>
</dbReference>
<protein>
    <recommendedName>
        <fullName evidence="6">Glycerol-3-phosphate acyltransferase</fullName>
        <ecNumber evidence="5">2.3.1.15</ecNumber>
    </recommendedName>
</protein>
<evidence type="ECO:0000256" key="13">
    <source>
        <dbReference type="ARBA" id="ARBA00023264"/>
    </source>
</evidence>
<dbReference type="GO" id="GO:0006631">
    <property type="term" value="P:fatty acid metabolic process"/>
    <property type="evidence" value="ECO:0007669"/>
    <property type="project" value="TreeGrafter"/>
</dbReference>
<evidence type="ECO:0000256" key="2">
    <source>
        <dbReference type="ARBA" id="ARBA00004765"/>
    </source>
</evidence>
<evidence type="ECO:0000256" key="9">
    <source>
        <dbReference type="ARBA" id="ARBA00022679"/>
    </source>
</evidence>
<evidence type="ECO:0000256" key="1">
    <source>
        <dbReference type="ARBA" id="ARBA00004413"/>
    </source>
</evidence>
<evidence type="ECO:0000256" key="6">
    <source>
        <dbReference type="ARBA" id="ARBA00013432"/>
    </source>
</evidence>
<dbReference type="Pfam" id="PF19277">
    <property type="entry name" value="GPAT_C"/>
    <property type="match status" value="1"/>
</dbReference>
<evidence type="ECO:0000256" key="10">
    <source>
        <dbReference type="ARBA" id="ARBA00023098"/>
    </source>
</evidence>
<evidence type="ECO:0000313" key="18">
    <source>
        <dbReference type="Proteomes" id="UP000031627"/>
    </source>
</evidence>
<keyword evidence="10" id="KW-0443">Lipid metabolism</keyword>
<reference evidence="17 18" key="2">
    <citation type="journal article" date="2014" name="Curr. Biol.">
        <title>Symbiont-Supplemented Maternal Investment Underpinning Host's Ecological Adaptation.</title>
        <authorList>
            <person name="Kaiwa N."/>
            <person name="Hosokawa T."/>
            <person name="Nikoh N."/>
            <person name="Tanahashi M."/>
            <person name="Moriyama M."/>
            <person name="Meng X.Y."/>
            <person name="Maeda T."/>
            <person name="Yamaguchi K."/>
            <person name="Shigenobu S."/>
            <person name="Ito M."/>
            <person name="Fukatsu T."/>
        </authorList>
    </citation>
    <scope>NUCLEOTIDE SEQUENCE [LARGE SCALE GENOMIC DNA]</scope>
    <source>
        <strain evidence="17 18">UwTKB</strain>
    </source>
</reference>
<evidence type="ECO:0000256" key="8">
    <source>
        <dbReference type="ARBA" id="ARBA00022516"/>
    </source>
</evidence>
<dbReference type="GO" id="GO:0004366">
    <property type="term" value="F:glycerol-3-phosphate O-acyltransferase activity"/>
    <property type="evidence" value="ECO:0007669"/>
    <property type="project" value="UniProtKB-EC"/>
</dbReference>
<dbReference type="GO" id="GO:0016024">
    <property type="term" value="P:CDP-diacylglycerol biosynthetic process"/>
    <property type="evidence" value="ECO:0007669"/>
    <property type="project" value="UniProtKB-UniPathway"/>
</dbReference>
<evidence type="ECO:0000256" key="14">
    <source>
        <dbReference type="ARBA" id="ARBA00023315"/>
    </source>
</evidence>
<organism evidence="17 18">
    <name type="scientific">Candidatus Tachikawaea gelatinosa</name>
    <dbReference type="NCBI Taxonomy" id="1410383"/>
    <lineage>
        <taxon>Bacteria</taxon>
        <taxon>Pseudomonadati</taxon>
        <taxon>Pseudomonadota</taxon>
        <taxon>Gammaproteobacteria</taxon>
        <taxon>Enterobacterales</taxon>
        <taxon>Enterobacteriaceae</taxon>
        <taxon>Candidatus Tachikawaea</taxon>
    </lineage>
</organism>
<keyword evidence="13" id="KW-1208">Phospholipid metabolism</keyword>
<comment type="pathway">
    <text evidence="3">Lipid metabolism.</text>
</comment>
<evidence type="ECO:0000259" key="16">
    <source>
        <dbReference type="SMART" id="SM00563"/>
    </source>
</evidence>
<dbReference type="AlphaFoldDB" id="A0A090AJH8"/>
<dbReference type="CDD" id="cd07993">
    <property type="entry name" value="LPLAT_DHAPAT-like"/>
    <property type="match status" value="1"/>
</dbReference>
<evidence type="ECO:0000256" key="3">
    <source>
        <dbReference type="ARBA" id="ARBA00005189"/>
    </source>
</evidence>
<dbReference type="STRING" id="1410383.TGUWTKB_3590"/>
<proteinExistence type="inferred from homology"/>
<keyword evidence="12" id="KW-0594">Phospholipid biosynthesis</keyword>
<dbReference type="NCBIfam" id="NF003441">
    <property type="entry name" value="PRK04974.1"/>
    <property type="match status" value="1"/>
</dbReference>
<reference evidence="18" key="1">
    <citation type="submission" date="2013-11" db="EMBL/GenBank/DDBJ databases">
        <title>Symbiont-containing voluminous jelly as an extraordinary maternal gift for overwintering insect nymphs.</title>
        <authorList>
            <person name="Kaiwa N."/>
            <person name="Hosokawa T."/>
            <person name="Nikoh N."/>
            <person name="Meng X.Y."/>
            <person name="Tanahashi M."/>
            <person name="Moriyama M."/>
            <person name="Maeda T."/>
            <person name="Yamaguchi K."/>
            <person name="Shigenobu S."/>
            <person name="Ito M."/>
            <person name="Fukatsu T."/>
        </authorList>
    </citation>
    <scope>NUCLEOTIDE SEQUENCE [LARGE SCALE GENOMIC DNA]</scope>
    <source>
        <strain evidence="18">UwTKB</strain>
    </source>
</reference>
<dbReference type="InterPro" id="IPR045520">
    <property type="entry name" value="GPAT/DHAPAT_C"/>
</dbReference>
<comment type="catalytic activity">
    <reaction evidence="15">
        <text>sn-glycerol 3-phosphate + an acyl-CoA = a 1-acyl-sn-glycero-3-phosphate + CoA</text>
        <dbReference type="Rhea" id="RHEA:15325"/>
        <dbReference type="ChEBI" id="CHEBI:57287"/>
        <dbReference type="ChEBI" id="CHEBI:57597"/>
        <dbReference type="ChEBI" id="CHEBI:57970"/>
        <dbReference type="ChEBI" id="CHEBI:58342"/>
        <dbReference type="EC" id="2.3.1.15"/>
    </reaction>
</comment>
<keyword evidence="18" id="KW-1185">Reference proteome</keyword>
<name>A0A090AJH8_9ENTR</name>
<dbReference type="UniPathway" id="UPA00557">
    <property type="reaction ID" value="UER00612"/>
</dbReference>
<dbReference type="EMBL" id="AP014521">
    <property type="protein sequence ID" value="BAP58598.1"/>
    <property type="molecule type" value="Genomic_DNA"/>
</dbReference>
<dbReference type="KEGG" id="sbw:TGUWTKB_3590"/>
<dbReference type="GO" id="GO:0005886">
    <property type="term" value="C:plasma membrane"/>
    <property type="evidence" value="ECO:0007669"/>
    <property type="project" value="UniProtKB-SubCell"/>
</dbReference>
<evidence type="ECO:0000313" key="17">
    <source>
        <dbReference type="EMBL" id="BAP58598.1"/>
    </source>
</evidence>
<comment type="pathway">
    <text evidence="2">Phospholipid metabolism; CDP-diacylglycerol biosynthesis; CDP-diacylglycerol from sn-glycerol 3-phosphate: step 1/3.</text>
</comment>
<dbReference type="PANTHER" id="PTHR12563:SF17">
    <property type="entry name" value="DIHYDROXYACETONE PHOSPHATE ACYLTRANSFERASE"/>
    <property type="match status" value="1"/>
</dbReference>
<evidence type="ECO:0000256" key="7">
    <source>
        <dbReference type="ARBA" id="ARBA00022475"/>
    </source>
</evidence>
<dbReference type="SMART" id="SM00563">
    <property type="entry name" value="PlsC"/>
    <property type="match status" value="1"/>
</dbReference>
<keyword evidence="9 17" id="KW-0808">Transferase</keyword>
<evidence type="ECO:0000256" key="5">
    <source>
        <dbReference type="ARBA" id="ARBA00013113"/>
    </source>
</evidence>
<dbReference type="OrthoDB" id="335193at2"/>
<dbReference type="Pfam" id="PF01553">
    <property type="entry name" value="Acyltransferase"/>
    <property type="match status" value="1"/>
</dbReference>
<feature type="domain" description="Phospholipid/glycerol acyltransferase" evidence="16">
    <location>
        <begin position="297"/>
        <end position="424"/>
    </location>
</feature>
<dbReference type="RefSeq" id="WP_041063008.1">
    <property type="nucleotide sequence ID" value="NZ_AP014521.1"/>
</dbReference>
<dbReference type="NCBIfam" id="TIGR03703">
    <property type="entry name" value="plsB"/>
    <property type="match status" value="1"/>
</dbReference>
<dbReference type="PIRSF" id="PIRSF000437">
    <property type="entry name" value="GPAT_DHAPAT"/>
    <property type="match status" value="1"/>
</dbReference>
<dbReference type="EC" id="2.3.1.15" evidence="5"/>
<sequence>MSLRYKYVFKFLKFLAFLFIRSKIVPSTFKVNNSLPTVYILPSQSKFKLLILRATCIKNKLPDPLDPLLINNKIFPRYFFLYKKKIYYKCFKNKIKKINNIVQDFLKLQKIYPKINIQIVPVLINFGRNPNIKNFLNHTSKLKNTFNIIKNLINVIKNGRNTFVYYSSGILLSDIFCRYSKNKMMYEKLQKLANIFFIRQKIALIGPTPVKKSQILKKILSSKKVKKAIKNINECNKNKVNIKKIKKIVQEISANVSYTFICLIDILLNFFFTKVYKKIYIYNSNQLRKLAHNRYNIIYIPCHRSHMDYLLLSYVIYHEGLSIPYIAAGINLNFWPAGTIFRKLGAFFIRRTFNSNKLYFSIVKEYLNILLKKGHSIQYFIEGKRSRTGFFLNPKTGMLNMTIQAILSSNNNSIALVPIYIGYEDILETESYLNELKGNKKEKEGLKKTVHSFFQLRNLGNVYINFGKPLLLITYLNKHFPNWHNKLLNQQEPISLTSITQYIAKVLAIRINQACIINPVNFCATILLTANKNELNKTIIINQLNFYIYIFCTISPNNINQKIINKYYSGEKLLFYFLSRNKITIKKNINQQEETIFLSEKQKKSMLYYKNNIYHILAIPSLLALIIKKNFEVDETKLIYQICLMYPFLKNQLFLHWNINEIPQLLKELNNKFFKKKVFLNKNKKIKINILHYHTANILSKNISDILDFYFIVFYIFLNSSLRKRYEIEKKFFLIAQNVFFLYHNFTLVKKVFDKTTFSTLMTTLREEKYINNNYEIIDLLKMKNMFFILKKLINKNVQKSIKSYF</sequence>
<dbReference type="PANTHER" id="PTHR12563">
    <property type="entry name" value="GLYCEROL-3-PHOSPHATE ACYLTRANSFERASE"/>
    <property type="match status" value="1"/>
</dbReference>
<dbReference type="InterPro" id="IPR002123">
    <property type="entry name" value="Plipid/glycerol_acylTrfase"/>
</dbReference>
<gene>
    <name evidence="17" type="primary">plsB</name>
    <name evidence="17" type="ORF">TGUWTKB_3590</name>
</gene>
<evidence type="ECO:0000256" key="15">
    <source>
        <dbReference type="ARBA" id="ARBA00048427"/>
    </source>
</evidence>
<dbReference type="InterPro" id="IPR028354">
    <property type="entry name" value="GPAT_PlsB"/>
</dbReference>
<keyword evidence="11" id="KW-0472">Membrane</keyword>
<evidence type="ECO:0000256" key="4">
    <source>
        <dbReference type="ARBA" id="ARBA00007937"/>
    </source>
</evidence>